<sequence>MSIVSENKSSSVKKLRESDFSVTKFSKDLSYGKKHEKLVMKSMENFELKTDRMAHKTGNVYVEFQSRGKDSGIRTSKSDTWIFKIVSKGDRHLFSIHIPLSRLKKLVSKDYRILPGGDNLTSKGYLVPMNDLIKV</sequence>
<name>A0A218MMP1_9VIRU</name>
<proteinExistence type="predicted"/>
<evidence type="ECO:0000313" key="1">
    <source>
        <dbReference type="EMBL" id="ASF00545.1"/>
    </source>
</evidence>
<organism evidence="1">
    <name type="scientific">uncultured virus</name>
    <dbReference type="NCBI Taxonomy" id="340016"/>
    <lineage>
        <taxon>Viruses</taxon>
        <taxon>environmental samples</taxon>
    </lineage>
</organism>
<reference evidence="1" key="1">
    <citation type="submission" date="2016-10" db="EMBL/GenBank/DDBJ databases">
        <authorList>
            <person name="Varghese N."/>
        </authorList>
    </citation>
    <scope>NUCLEOTIDE SEQUENCE</scope>
</reference>
<accession>A0A218MMP1</accession>
<protein>
    <submittedName>
        <fullName evidence="1">Uncharacterized protein</fullName>
    </submittedName>
</protein>
<dbReference type="EMBL" id="KY052841">
    <property type="protein sequence ID" value="ASF00545.1"/>
    <property type="molecule type" value="Genomic_DNA"/>
</dbReference>
<reference evidence="1" key="2">
    <citation type="journal article" date="2017" name="Nat. Commun.">
        <title>Single-virus genomics reveals hidden cosmopolitan and abundant viruses.</title>
        <authorList>
            <person name="Martinez-Hernandez F."/>
            <person name="Fornas O."/>
            <person name="Lluesma Gomez M."/>
            <person name="Bolduc B."/>
            <person name="de la Cruz Pena M.J."/>
            <person name="Martinez J.M."/>
            <person name="Anton J."/>
            <person name="Gasol J.M."/>
            <person name="Rosselli R."/>
            <person name="Rodriguez-Valera F."/>
            <person name="Sullivan M.B."/>
            <person name="Acinas S.G."/>
            <person name="Martinez-Garcia M."/>
        </authorList>
    </citation>
    <scope>NUCLEOTIDE SEQUENCE</scope>
</reference>